<proteinExistence type="predicted"/>
<accession>A0AAD3CY29</accession>
<dbReference type="EMBL" id="BLLK01000047">
    <property type="protein sequence ID" value="GFH54293.1"/>
    <property type="molecule type" value="Genomic_DNA"/>
</dbReference>
<keyword evidence="2" id="KW-1185">Reference proteome</keyword>
<gene>
    <name evidence="1" type="ORF">CTEN210_10769</name>
</gene>
<reference evidence="1 2" key="1">
    <citation type="journal article" date="2021" name="Sci. Rep.">
        <title>The genome of the diatom Chaetoceros tenuissimus carries an ancient integrated fragment of an extant virus.</title>
        <authorList>
            <person name="Hongo Y."/>
            <person name="Kimura K."/>
            <person name="Takaki Y."/>
            <person name="Yoshida Y."/>
            <person name="Baba S."/>
            <person name="Kobayashi G."/>
            <person name="Nagasaki K."/>
            <person name="Hano T."/>
            <person name="Tomaru Y."/>
        </authorList>
    </citation>
    <scope>NUCLEOTIDE SEQUENCE [LARGE SCALE GENOMIC DNA]</scope>
    <source>
        <strain evidence="1 2">NIES-3715</strain>
    </source>
</reference>
<comment type="caution">
    <text evidence="1">The sequence shown here is derived from an EMBL/GenBank/DDBJ whole genome shotgun (WGS) entry which is preliminary data.</text>
</comment>
<evidence type="ECO:0000313" key="2">
    <source>
        <dbReference type="Proteomes" id="UP001054902"/>
    </source>
</evidence>
<protein>
    <submittedName>
        <fullName evidence="1">Uncharacterized protein</fullName>
    </submittedName>
</protein>
<sequence>MRQRVIPLGVAVTTLATSTFAFQCYSKPLASSCQKLLQHLSISNSASSITHNPSYTRTLTTSSLSMEVDKGYPGTAVERLKNVRARVATLSEADLSGDWEDVRRKILWAGGLKDLPDAIPGQGYTGHSFNDYNHVDLTTMTDGTSDNTNSGEVKQIAVGNFLGDGIRKASIPELGSGGSWSTCANGCHLDPPQDVAHIQFKSRIAFKLVWVPNANFDKFVLVDDDGKELARASPTGQLPHIRHRQMNYQLVQGSKYAIVVDELAKS</sequence>
<evidence type="ECO:0000313" key="1">
    <source>
        <dbReference type="EMBL" id="GFH54293.1"/>
    </source>
</evidence>
<dbReference type="AlphaFoldDB" id="A0AAD3CY29"/>
<organism evidence="1 2">
    <name type="scientific">Chaetoceros tenuissimus</name>
    <dbReference type="NCBI Taxonomy" id="426638"/>
    <lineage>
        <taxon>Eukaryota</taxon>
        <taxon>Sar</taxon>
        <taxon>Stramenopiles</taxon>
        <taxon>Ochrophyta</taxon>
        <taxon>Bacillariophyta</taxon>
        <taxon>Coscinodiscophyceae</taxon>
        <taxon>Chaetocerotophycidae</taxon>
        <taxon>Chaetocerotales</taxon>
        <taxon>Chaetocerotaceae</taxon>
        <taxon>Chaetoceros</taxon>
    </lineage>
</organism>
<name>A0AAD3CY29_9STRA</name>
<dbReference type="Proteomes" id="UP001054902">
    <property type="component" value="Unassembled WGS sequence"/>
</dbReference>